<dbReference type="EMBL" id="MU620892">
    <property type="protein sequence ID" value="KAI8584706.1"/>
    <property type="molecule type" value="Genomic_DNA"/>
</dbReference>
<accession>A0AAD5EIY4</accession>
<dbReference type="AlphaFoldDB" id="A0AAD5EIY4"/>
<name>A0AAD5EIY4_UMBRA</name>
<sequence length="175" mass="19622">MSVASLRPVLGFDIQPNTSLQVDIHVTSTSSVIGARQKSPLFIQKGSLFSRMSSTVKNPRVSIEYCTQCRWMLRSAWMAQELLTTFESSIGEVALMPGKSGVFRVMVNDVLIWDRKEMQAFPDIKHLKQLVRDIIDPNKQLGHSDRKDAKSDPEPKKNDISPSASDPQECLTCVE</sequence>
<reference evidence="3" key="1">
    <citation type="submission" date="2021-06" db="EMBL/GenBank/DDBJ databases">
        <authorList>
            <consortium name="DOE Joint Genome Institute"/>
            <person name="Mondo S.J."/>
            <person name="Amses K.R."/>
            <person name="Simmons D.R."/>
            <person name="Longcore J.E."/>
            <person name="Seto K."/>
            <person name="Alves G.H."/>
            <person name="Bonds A.E."/>
            <person name="Quandt C.A."/>
            <person name="Davis W.J."/>
            <person name="Chang Y."/>
            <person name="Letcher P.M."/>
            <person name="Powell M.J."/>
            <person name="Kuo A."/>
            <person name="Labutti K."/>
            <person name="Pangilinan J."/>
            <person name="Andreopoulos W."/>
            <person name="Tritt A."/>
            <person name="Riley R."/>
            <person name="Hundley H."/>
            <person name="Johnson J."/>
            <person name="Lipzen A."/>
            <person name="Barry K."/>
            <person name="Berbee M.L."/>
            <person name="Buchler N.E."/>
            <person name="Grigoriev I.V."/>
            <person name="Spatafora J.W."/>
            <person name="Stajich J.E."/>
            <person name="James T.Y."/>
        </authorList>
    </citation>
    <scope>NUCLEOTIDE SEQUENCE</scope>
    <source>
        <strain evidence="3">AG</strain>
    </source>
</reference>
<keyword evidence="4" id="KW-1185">Reference proteome</keyword>
<comment type="caution">
    <text evidence="3">The sequence shown here is derived from an EMBL/GenBank/DDBJ whole genome shotgun (WGS) entry which is preliminary data.</text>
</comment>
<dbReference type="Proteomes" id="UP001206595">
    <property type="component" value="Unassembled WGS sequence"/>
</dbReference>
<dbReference type="PANTHER" id="PTHR36417">
    <property type="entry name" value="SELENOPROTEIN DOMAIN PROTEIN (AFU_ORTHOLOGUE AFUA_1G05220)"/>
    <property type="match status" value="1"/>
</dbReference>
<proteinExistence type="predicted"/>
<dbReference type="Pfam" id="PF10262">
    <property type="entry name" value="Rdx"/>
    <property type="match status" value="1"/>
</dbReference>
<dbReference type="NCBIfam" id="TIGR02174">
    <property type="entry name" value="CXXU_selWTH"/>
    <property type="match status" value="1"/>
</dbReference>
<feature type="region of interest" description="Disordered" evidence="2">
    <location>
        <begin position="138"/>
        <end position="175"/>
    </location>
</feature>
<evidence type="ECO:0000313" key="3">
    <source>
        <dbReference type="EMBL" id="KAI8584706.1"/>
    </source>
</evidence>
<organism evidence="3 4">
    <name type="scientific">Umbelopsis ramanniana AG</name>
    <dbReference type="NCBI Taxonomy" id="1314678"/>
    <lineage>
        <taxon>Eukaryota</taxon>
        <taxon>Fungi</taxon>
        <taxon>Fungi incertae sedis</taxon>
        <taxon>Mucoromycota</taxon>
        <taxon>Mucoromycotina</taxon>
        <taxon>Umbelopsidomycetes</taxon>
        <taxon>Umbelopsidales</taxon>
        <taxon>Umbelopsidaceae</taxon>
        <taxon>Umbelopsis</taxon>
    </lineage>
</organism>
<keyword evidence="1" id="KW-0676">Redox-active center</keyword>
<evidence type="ECO:0000256" key="2">
    <source>
        <dbReference type="SAM" id="MobiDB-lite"/>
    </source>
</evidence>
<dbReference type="InterPro" id="IPR036249">
    <property type="entry name" value="Thioredoxin-like_sf"/>
</dbReference>
<reference evidence="3" key="2">
    <citation type="journal article" date="2022" name="Proc. Natl. Acad. Sci. U.S.A.">
        <title>Diploid-dominant life cycles characterize the early evolution of Fungi.</title>
        <authorList>
            <person name="Amses K.R."/>
            <person name="Simmons D.R."/>
            <person name="Longcore J.E."/>
            <person name="Mondo S.J."/>
            <person name="Seto K."/>
            <person name="Jeronimo G.H."/>
            <person name="Bonds A.E."/>
            <person name="Quandt C.A."/>
            <person name="Davis W.J."/>
            <person name="Chang Y."/>
            <person name="Federici B.A."/>
            <person name="Kuo A."/>
            <person name="LaButti K."/>
            <person name="Pangilinan J."/>
            <person name="Andreopoulos W."/>
            <person name="Tritt A."/>
            <person name="Riley R."/>
            <person name="Hundley H."/>
            <person name="Johnson J."/>
            <person name="Lipzen A."/>
            <person name="Barry K."/>
            <person name="Lang B.F."/>
            <person name="Cuomo C.A."/>
            <person name="Buchler N.E."/>
            <person name="Grigoriev I.V."/>
            <person name="Spatafora J.W."/>
            <person name="Stajich J.E."/>
            <person name="James T.Y."/>
        </authorList>
    </citation>
    <scope>NUCLEOTIDE SEQUENCE</scope>
    <source>
        <strain evidence="3">AG</strain>
    </source>
</reference>
<dbReference type="Gene3D" id="3.40.30.10">
    <property type="entry name" value="Glutaredoxin"/>
    <property type="match status" value="1"/>
</dbReference>
<gene>
    <name evidence="3" type="ORF">K450DRAFT_217615</name>
</gene>
<dbReference type="InterPro" id="IPR011893">
    <property type="entry name" value="Selenoprotein_Rdx-typ"/>
</dbReference>
<protein>
    <submittedName>
        <fullName evidence="3">Uncharacterized protein</fullName>
    </submittedName>
</protein>
<dbReference type="GeneID" id="75910421"/>
<dbReference type="PANTHER" id="PTHR36417:SF2">
    <property type="entry name" value="SELENOPROTEIN DOMAIN PROTEIN (AFU_ORTHOLOGUE AFUA_1G05220)"/>
    <property type="match status" value="1"/>
</dbReference>
<feature type="compositionally biased region" description="Basic and acidic residues" evidence="2">
    <location>
        <begin position="138"/>
        <end position="159"/>
    </location>
</feature>
<dbReference type="SUPFAM" id="SSF52833">
    <property type="entry name" value="Thioredoxin-like"/>
    <property type="match status" value="1"/>
</dbReference>
<evidence type="ECO:0000313" key="4">
    <source>
        <dbReference type="Proteomes" id="UP001206595"/>
    </source>
</evidence>
<dbReference type="RefSeq" id="XP_051449710.1">
    <property type="nucleotide sequence ID" value="XM_051585071.1"/>
</dbReference>
<evidence type="ECO:0000256" key="1">
    <source>
        <dbReference type="ARBA" id="ARBA00023284"/>
    </source>
</evidence>